<dbReference type="OrthoDB" id="422362at2759"/>
<dbReference type="SUPFAM" id="SSF56059">
    <property type="entry name" value="Glutathione synthetase ATP-binding domain-like"/>
    <property type="match status" value="1"/>
</dbReference>
<reference evidence="1 2" key="1">
    <citation type="submission" date="2018-06" db="EMBL/GenBank/DDBJ databases">
        <title>Comparative genomics reveals the genomic features of Rhizophagus irregularis, R. cerebriforme, R. diaphanum and Gigaspora rosea, and their symbiotic lifestyle signature.</title>
        <authorList>
            <person name="Morin E."/>
            <person name="San Clemente H."/>
            <person name="Chen E.C.H."/>
            <person name="De La Providencia I."/>
            <person name="Hainaut M."/>
            <person name="Kuo A."/>
            <person name="Kohler A."/>
            <person name="Murat C."/>
            <person name="Tang N."/>
            <person name="Roy S."/>
            <person name="Loubradou J."/>
            <person name="Henrissat B."/>
            <person name="Grigoriev I.V."/>
            <person name="Corradi N."/>
            <person name="Roux C."/>
            <person name="Martin F.M."/>
        </authorList>
    </citation>
    <scope>NUCLEOTIDE SEQUENCE [LARGE SCALE GENOMIC DNA]</scope>
    <source>
        <strain evidence="1 2">DAOM 227022</strain>
    </source>
</reference>
<protein>
    <recommendedName>
        <fullName evidence="3">ATP-grasp domain-containing protein</fullName>
    </recommendedName>
</protein>
<evidence type="ECO:0000313" key="2">
    <source>
        <dbReference type="Proteomes" id="UP000265703"/>
    </source>
</evidence>
<dbReference type="EMBL" id="QKYT01000028">
    <property type="protein sequence ID" value="RIA97515.1"/>
    <property type="molecule type" value="Genomic_DNA"/>
</dbReference>
<keyword evidence="2" id="KW-1185">Reference proteome</keyword>
<accession>A0A397TM20</accession>
<evidence type="ECO:0008006" key="3">
    <source>
        <dbReference type="Google" id="ProtNLM"/>
    </source>
</evidence>
<organism evidence="1 2">
    <name type="scientific">Glomus cerebriforme</name>
    <dbReference type="NCBI Taxonomy" id="658196"/>
    <lineage>
        <taxon>Eukaryota</taxon>
        <taxon>Fungi</taxon>
        <taxon>Fungi incertae sedis</taxon>
        <taxon>Mucoromycota</taxon>
        <taxon>Glomeromycotina</taxon>
        <taxon>Glomeromycetes</taxon>
        <taxon>Glomerales</taxon>
        <taxon>Glomeraceae</taxon>
        <taxon>Glomus</taxon>
    </lineage>
</organism>
<evidence type="ECO:0000313" key="1">
    <source>
        <dbReference type="EMBL" id="RIA97515.1"/>
    </source>
</evidence>
<name>A0A397TM20_9GLOM</name>
<proteinExistence type="predicted"/>
<dbReference type="Gene3D" id="3.30.470.20">
    <property type="entry name" value="ATP-grasp fold, B domain"/>
    <property type="match status" value="1"/>
</dbReference>
<dbReference type="AlphaFoldDB" id="A0A397TM20"/>
<sequence length="103" mass="11513">MNNNYEALRGTGNTTHNGAYELNSLTLDTLYKNNIRLPAVVKPICGRGSQGVKKVNTMERLKEHAKNLLTSGAVINIFVPLTKKSAKLIAENRIKVHPYRAYF</sequence>
<dbReference type="Proteomes" id="UP000265703">
    <property type="component" value="Unassembled WGS sequence"/>
</dbReference>
<comment type="caution">
    <text evidence="1">The sequence shown here is derived from an EMBL/GenBank/DDBJ whole genome shotgun (WGS) entry which is preliminary data.</text>
</comment>
<gene>
    <name evidence="1" type="ORF">C1645_813918</name>
</gene>